<feature type="transmembrane region" description="Helical" evidence="8">
    <location>
        <begin position="6"/>
        <end position="26"/>
    </location>
</feature>
<evidence type="ECO:0000313" key="11">
    <source>
        <dbReference type="EMBL" id="CEM52416.1"/>
    </source>
</evidence>
<dbReference type="PANTHER" id="PTHR43047">
    <property type="entry name" value="TWO-COMPONENT HISTIDINE PROTEIN KINASE"/>
    <property type="match status" value="1"/>
</dbReference>
<reference evidence="11" key="1">
    <citation type="submission" date="2014-11" db="EMBL/GenBank/DDBJ databases">
        <authorList>
            <person name="Otto D Thomas"/>
            <person name="Naeem Raeece"/>
        </authorList>
    </citation>
    <scope>NUCLEOTIDE SEQUENCE</scope>
</reference>
<evidence type="ECO:0000259" key="10">
    <source>
        <dbReference type="PROSITE" id="PS50110"/>
    </source>
</evidence>
<dbReference type="Gene3D" id="3.30.565.10">
    <property type="entry name" value="Histidine kinase-like ATPase, C-terminal domain"/>
    <property type="match status" value="1"/>
</dbReference>
<dbReference type="SUPFAM" id="SSF52172">
    <property type="entry name" value="CheY-like"/>
    <property type="match status" value="1"/>
</dbReference>
<evidence type="ECO:0000256" key="1">
    <source>
        <dbReference type="ARBA" id="ARBA00000085"/>
    </source>
</evidence>
<feature type="modified residue" description="4-aspartylphosphate" evidence="6">
    <location>
        <position position="754"/>
    </location>
</feature>
<feature type="domain" description="Histidine kinase" evidence="9">
    <location>
        <begin position="173"/>
        <end position="506"/>
    </location>
</feature>
<keyword evidence="3 6" id="KW-0597">Phosphoprotein</keyword>
<evidence type="ECO:0000256" key="2">
    <source>
        <dbReference type="ARBA" id="ARBA00012438"/>
    </source>
</evidence>
<keyword evidence="8" id="KW-1133">Transmembrane helix</keyword>
<dbReference type="Pfam" id="PF00072">
    <property type="entry name" value="Response_reg"/>
    <property type="match status" value="1"/>
</dbReference>
<dbReference type="EMBL" id="CDMZ01005237">
    <property type="protein sequence ID" value="CEM52416.1"/>
    <property type="molecule type" value="Genomic_DNA"/>
</dbReference>
<evidence type="ECO:0000256" key="6">
    <source>
        <dbReference type="PROSITE-ProRule" id="PRU00169"/>
    </source>
</evidence>
<organism evidence="11">
    <name type="scientific">Chromera velia CCMP2878</name>
    <dbReference type="NCBI Taxonomy" id="1169474"/>
    <lineage>
        <taxon>Eukaryota</taxon>
        <taxon>Sar</taxon>
        <taxon>Alveolata</taxon>
        <taxon>Colpodellida</taxon>
        <taxon>Chromeraceae</taxon>
        <taxon>Chromera</taxon>
    </lineage>
</organism>
<dbReference type="GO" id="GO:0005886">
    <property type="term" value="C:plasma membrane"/>
    <property type="evidence" value="ECO:0007669"/>
    <property type="project" value="TreeGrafter"/>
</dbReference>
<dbReference type="SMART" id="SM00387">
    <property type="entry name" value="HATPase_c"/>
    <property type="match status" value="1"/>
</dbReference>
<evidence type="ECO:0000256" key="5">
    <source>
        <dbReference type="ARBA" id="ARBA00022777"/>
    </source>
</evidence>
<dbReference type="Gene3D" id="1.10.287.130">
    <property type="match status" value="1"/>
</dbReference>
<dbReference type="InterPro" id="IPR003594">
    <property type="entry name" value="HATPase_dom"/>
</dbReference>
<dbReference type="GO" id="GO:0009927">
    <property type="term" value="F:histidine phosphotransfer kinase activity"/>
    <property type="evidence" value="ECO:0007669"/>
    <property type="project" value="TreeGrafter"/>
</dbReference>
<accession>A0A0G4I624</accession>
<protein>
    <recommendedName>
        <fullName evidence="2">histidine kinase</fullName>
        <ecNumber evidence="2">2.7.13.3</ecNumber>
    </recommendedName>
</protein>
<dbReference type="CDD" id="cd00082">
    <property type="entry name" value="HisKA"/>
    <property type="match status" value="1"/>
</dbReference>
<proteinExistence type="predicted"/>
<dbReference type="SMART" id="SM00448">
    <property type="entry name" value="REC"/>
    <property type="match status" value="1"/>
</dbReference>
<feature type="region of interest" description="Disordered" evidence="7">
    <location>
        <begin position="619"/>
        <end position="667"/>
    </location>
</feature>
<feature type="transmembrane region" description="Helical" evidence="8">
    <location>
        <begin position="70"/>
        <end position="89"/>
    </location>
</feature>
<dbReference type="InterPro" id="IPR004358">
    <property type="entry name" value="Sig_transdc_His_kin-like_C"/>
</dbReference>
<dbReference type="PhylomeDB" id="A0A0G4I624"/>
<evidence type="ECO:0000259" key="9">
    <source>
        <dbReference type="PROSITE" id="PS50109"/>
    </source>
</evidence>
<dbReference type="SMART" id="SM00388">
    <property type="entry name" value="HisKA"/>
    <property type="match status" value="1"/>
</dbReference>
<dbReference type="Gene3D" id="3.40.50.2300">
    <property type="match status" value="1"/>
</dbReference>
<dbReference type="GO" id="GO:0000155">
    <property type="term" value="F:phosphorelay sensor kinase activity"/>
    <property type="evidence" value="ECO:0007669"/>
    <property type="project" value="InterPro"/>
</dbReference>
<dbReference type="PRINTS" id="PR00344">
    <property type="entry name" value="BCTRLSENSOR"/>
</dbReference>
<dbReference type="PANTHER" id="PTHR43047:SF69">
    <property type="entry name" value="HISTIDINE KINASE CONTAINING CHEY-HOMOLOGOUS RECEIVER DOMAIN-RELATED"/>
    <property type="match status" value="1"/>
</dbReference>
<evidence type="ECO:0000256" key="3">
    <source>
        <dbReference type="ARBA" id="ARBA00022553"/>
    </source>
</evidence>
<dbReference type="AlphaFoldDB" id="A0A0G4I624"/>
<gene>
    <name evidence="11" type="ORF">Cvel_11252</name>
</gene>
<evidence type="ECO:0000256" key="7">
    <source>
        <dbReference type="SAM" id="MobiDB-lite"/>
    </source>
</evidence>
<keyword evidence="8" id="KW-0812">Transmembrane</keyword>
<comment type="catalytic activity">
    <reaction evidence="1">
        <text>ATP + protein L-histidine = ADP + protein N-phospho-L-histidine.</text>
        <dbReference type="EC" id="2.7.13.3"/>
    </reaction>
</comment>
<feature type="compositionally biased region" description="Basic and acidic residues" evidence="7">
    <location>
        <begin position="647"/>
        <end position="657"/>
    </location>
</feature>
<name>A0A0G4I624_9ALVE</name>
<dbReference type="InterPro" id="IPR036890">
    <property type="entry name" value="HATPase_C_sf"/>
</dbReference>
<dbReference type="Pfam" id="PF02518">
    <property type="entry name" value="HATPase_c"/>
    <property type="match status" value="1"/>
</dbReference>
<dbReference type="InterPro" id="IPR011006">
    <property type="entry name" value="CheY-like_superfamily"/>
</dbReference>
<keyword evidence="8" id="KW-0472">Membrane</keyword>
<dbReference type="PROSITE" id="PS50109">
    <property type="entry name" value="HIS_KIN"/>
    <property type="match status" value="1"/>
</dbReference>
<dbReference type="InterPro" id="IPR001789">
    <property type="entry name" value="Sig_transdc_resp-reg_receiver"/>
</dbReference>
<feature type="region of interest" description="Disordered" evidence="7">
    <location>
        <begin position="573"/>
        <end position="600"/>
    </location>
</feature>
<dbReference type="InterPro" id="IPR003661">
    <property type="entry name" value="HisK_dim/P_dom"/>
</dbReference>
<feature type="transmembrane region" description="Helical" evidence="8">
    <location>
        <begin position="46"/>
        <end position="64"/>
    </location>
</feature>
<feature type="domain" description="Response regulatory" evidence="10">
    <location>
        <begin position="703"/>
        <end position="831"/>
    </location>
</feature>
<dbReference type="VEuPathDB" id="CryptoDB:Cvel_11252"/>
<feature type="compositionally biased region" description="Polar residues" evidence="7">
    <location>
        <begin position="619"/>
        <end position="632"/>
    </location>
</feature>
<evidence type="ECO:0000256" key="4">
    <source>
        <dbReference type="ARBA" id="ARBA00022679"/>
    </source>
</evidence>
<keyword evidence="5" id="KW-0418">Kinase</keyword>
<dbReference type="EC" id="2.7.13.3" evidence="2"/>
<dbReference type="SUPFAM" id="SSF55874">
    <property type="entry name" value="ATPase domain of HSP90 chaperone/DNA topoisomerase II/histidine kinase"/>
    <property type="match status" value="1"/>
</dbReference>
<dbReference type="InterPro" id="IPR005467">
    <property type="entry name" value="His_kinase_dom"/>
</dbReference>
<sequence length="831" mass="90254">MIPMGQGSWIDVALTVCAVVSLAIALSPERVAKREQLTSEVRETAAFWGLLGFVVFFRLMLLVWSSSPLVFLYGHGMSAFVMKLFVMNLHIPERHFMMLNVTDSLLWVVTGLYRFRALEDPSEVSGFALLMCPLPFLFASSLRQLLLRALADAGKEVNQRQNAEHARAVLLSYIMHEMRNPLSGASLLVYEFVESLKELRIAARERQTSHHTLRRLMKKEAVRLQELASFMSTQLDKMKGVCDDVLQLEKIQNGKFEFQFTPQPLIKWVKMTVSQSAPLFTNPYEEDKEAAPGGAVRASRVTLVASSEKKRKGPMVKFRWALDLSSEVQAVLEARPVGVADFSRLEQVVSNFLSNAKKFTTEGEVVLKFEVKMPAEWGDGGAVGVGLEGSPPARRAIELISGKAKNDEGGTGQDTSEEKGKADLLWVLLRVSVTDSGAGLSEEDRGHLFRPYGQVRAGELQNGGGTGLGLCICKSFVDAHPCGRVGVESPGRGQGSTFFFEIFVPILDSSVCCSSLCTDGLDSEVGSPSPQSCRRTLPDRTERRETILSLFSDESAMSGTPLDRRLLLSRGASRSQLSSDGGVGTPSEGATPVGTETDGEDEIASRYRLGENDDAAQLSVQSGREMASQASRSEGEGGGKAGGEEDSSSREWSEERSPATASGSIWLGGSPTAVVASPCSEGSYADTKNAAQRREGKQRVTADVLLVDDDRLCLLAGSAVLRRLGFSVQTAEDGDEAVELVVGQKGSFRFILIDKNMARMEGPEAVRQFVAHFTTESVQNGSDQPNPRPLIFGCTGDATPEAHSDFLTAGADRVVFKPLQAEELARVLKKS</sequence>
<evidence type="ECO:0000256" key="8">
    <source>
        <dbReference type="SAM" id="Phobius"/>
    </source>
</evidence>
<dbReference type="PROSITE" id="PS50110">
    <property type="entry name" value="RESPONSE_REGULATORY"/>
    <property type="match status" value="1"/>
</dbReference>
<dbReference type="CDD" id="cd17546">
    <property type="entry name" value="REC_hyHK_CKI1_RcsC-like"/>
    <property type="match status" value="1"/>
</dbReference>
<keyword evidence="4" id="KW-0808">Transferase</keyword>